<name>A0A125W8G5_ENTFL</name>
<gene>
    <name evidence="2" type="ORF">HMPREF9498_00761</name>
</gene>
<reference evidence="2 3" key="1">
    <citation type="submission" date="2010-07" db="EMBL/GenBank/DDBJ databases">
        <authorList>
            <person name="Sid Ahmed O."/>
        </authorList>
    </citation>
    <scope>NUCLEOTIDE SEQUENCE [LARGE SCALE GENOMIC DNA]</scope>
    <source>
        <strain evidence="2 3">TX4248</strain>
    </source>
</reference>
<sequence>MNNFLCYTQIGDLPRKEVHHMYEIVTKILVPIFVGIVLKLVTIWLEKQNEE</sequence>
<dbReference type="EMBL" id="AEBR01000021">
    <property type="protein sequence ID" value="EFM83659.1"/>
    <property type="molecule type" value="Genomic_DNA"/>
</dbReference>
<evidence type="ECO:0000313" key="2">
    <source>
        <dbReference type="EMBL" id="EFM83659.1"/>
    </source>
</evidence>
<organism evidence="2 3">
    <name type="scientific">Enterococcus faecalis TX4248</name>
    <dbReference type="NCBI Taxonomy" id="749495"/>
    <lineage>
        <taxon>Bacteria</taxon>
        <taxon>Bacillati</taxon>
        <taxon>Bacillota</taxon>
        <taxon>Bacilli</taxon>
        <taxon>Lactobacillales</taxon>
        <taxon>Enterococcaceae</taxon>
        <taxon>Enterococcus</taxon>
    </lineage>
</organism>
<feature type="transmembrane region" description="Helical" evidence="1">
    <location>
        <begin position="24"/>
        <end position="45"/>
    </location>
</feature>
<accession>A0A125W8G5</accession>
<protein>
    <recommendedName>
        <fullName evidence="4">Type I toxin-antitoxin system Fst family toxin</fullName>
    </recommendedName>
</protein>
<dbReference type="Proteomes" id="UP000004846">
    <property type="component" value="Unassembled WGS sequence"/>
</dbReference>
<evidence type="ECO:0000313" key="3">
    <source>
        <dbReference type="Proteomes" id="UP000004846"/>
    </source>
</evidence>
<keyword evidence="1" id="KW-0472">Membrane</keyword>
<evidence type="ECO:0000256" key="1">
    <source>
        <dbReference type="SAM" id="Phobius"/>
    </source>
</evidence>
<keyword evidence="1" id="KW-1133">Transmembrane helix</keyword>
<comment type="caution">
    <text evidence="2">The sequence shown here is derived from an EMBL/GenBank/DDBJ whole genome shotgun (WGS) entry which is preliminary data.</text>
</comment>
<dbReference type="AlphaFoldDB" id="A0A125W8G5"/>
<dbReference type="NCBIfam" id="NF033608">
    <property type="entry name" value="type_I_tox_Fst"/>
    <property type="match status" value="1"/>
</dbReference>
<proteinExistence type="predicted"/>
<keyword evidence="1" id="KW-0812">Transmembrane</keyword>
<evidence type="ECO:0008006" key="4">
    <source>
        <dbReference type="Google" id="ProtNLM"/>
    </source>
</evidence>
<dbReference type="HOGENOM" id="CLU_3098472_0_0_9"/>